<keyword evidence="2" id="KW-1185">Reference proteome</keyword>
<proteinExistence type="predicted"/>
<dbReference type="EMBL" id="JXTC01000181">
    <property type="protein sequence ID" value="PON83237.1"/>
    <property type="molecule type" value="Genomic_DNA"/>
</dbReference>
<protein>
    <recommendedName>
        <fullName evidence="3">Endonuclease/exonuclease/phosphatase</fullName>
    </recommendedName>
</protein>
<evidence type="ECO:0000313" key="2">
    <source>
        <dbReference type="Proteomes" id="UP000237000"/>
    </source>
</evidence>
<accession>A0A2P5ECG2</accession>
<comment type="caution">
    <text evidence="1">The sequence shown here is derived from an EMBL/GenBank/DDBJ whole genome shotgun (WGS) entry which is preliminary data.</text>
</comment>
<dbReference type="OrthoDB" id="10538117at2759"/>
<dbReference type="InParanoid" id="A0A2P5ECG2"/>
<organism evidence="1 2">
    <name type="scientific">Trema orientale</name>
    <name type="common">Charcoal tree</name>
    <name type="synonym">Celtis orientalis</name>
    <dbReference type="NCBI Taxonomy" id="63057"/>
    <lineage>
        <taxon>Eukaryota</taxon>
        <taxon>Viridiplantae</taxon>
        <taxon>Streptophyta</taxon>
        <taxon>Embryophyta</taxon>
        <taxon>Tracheophyta</taxon>
        <taxon>Spermatophyta</taxon>
        <taxon>Magnoliopsida</taxon>
        <taxon>eudicotyledons</taxon>
        <taxon>Gunneridae</taxon>
        <taxon>Pentapetalae</taxon>
        <taxon>rosids</taxon>
        <taxon>fabids</taxon>
        <taxon>Rosales</taxon>
        <taxon>Cannabaceae</taxon>
        <taxon>Trema</taxon>
    </lineage>
</organism>
<dbReference type="Proteomes" id="UP000237000">
    <property type="component" value="Unassembled WGS sequence"/>
</dbReference>
<sequence>MDFCFKCRLLGHDHKIYRAKTGATITNGGFTVRLFRPLMRAENDIMSCFYFKGDSATSRNNRCFEQNEQPDHNSENILSVTLHKLALPNQVLERGRSVNSGMVSFENIDSNMARVVHNDVQADRQFQAYQALFKLAHSTEEWARQYEISLGVSPGVMIILAWDYKGLARPFAVRSLHALVSSYNPDILVLSKTMIKWGTFRPKLRKLHYYNSVHVEPRERSGGFVCARKKGIIWNQLS</sequence>
<evidence type="ECO:0008006" key="3">
    <source>
        <dbReference type="Google" id="ProtNLM"/>
    </source>
</evidence>
<evidence type="ECO:0000313" key="1">
    <source>
        <dbReference type="EMBL" id="PON83237.1"/>
    </source>
</evidence>
<name>A0A2P5ECG2_TREOI</name>
<reference evidence="2" key="1">
    <citation type="submission" date="2016-06" db="EMBL/GenBank/DDBJ databases">
        <title>Parallel loss of symbiosis genes in relatives of nitrogen-fixing non-legume Parasponia.</title>
        <authorList>
            <person name="Van Velzen R."/>
            <person name="Holmer R."/>
            <person name="Bu F."/>
            <person name="Rutten L."/>
            <person name="Van Zeijl A."/>
            <person name="Liu W."/>
            <person name="Santuari L."/>
            <person name="Cao Q."/>
            <person name="Sharma T."/>
            <person name="Shen D."/>
            <person name="Roswanjaya Y."/>
            <person name="Wardhani T."/>
            <person name="Kalhor M.S."/>
            <person name="Jansen J."/>
            <person name="Van den Hoogen J."/>
            <person name="Gungor B."/>
            <person name="Hartog M."/>
            <person name="Hontelez J."/>
            <person name="Verver J."/>
            <person name="Yang W.-C."/>
            <person name="Schijlen E."/>
            <person name="Repin R."/>
            <person name="Schilthuizen M."/>
            <person name="Schranz E."/>
            <person name="Heidstra R."/>
            <person name="Miyata K."/>
            <person name="Fedorova E."/>
            <person name="Kohlen W."/>
            <person name="Bisseling T."/>
            <person name="Smit S."/>
            <person name="Geurts R."/>
        </authorList>
    </citation>
    <scope>NUCLEOTIDE SEQUENCE [LARGE SCALE GENOMIC DNA]</scope>
    <source>
        <strain evidence="2">cv. RG33-2</strain>
    </source>
</reference>
<gene>
    <name evidence="1" type="ORF">TorRG33x02_209410</name>
</gene>
<dbReference type="AlphaFoldDB" id="A0A2P5ECG2"/>